<dbReference type="PANTHER" id="PTHR33515:SF1">
    <property type="entry name" value="RIBOSOME-BINDING FACTOR A, CHLOROPLASTIC-RELATED"/>
    <property type="match status" value="1"/>
</dbReference>
<accession>A0A3A1Y6S4</accession>
<dbReference type="Gene3D" id="3.30.300.20">
    <property type="match status" value="1"/>
</dbReference>
<keyword evidence="4" id="KW-1185">Reference proteome</keyword>
<keyword evidence="2" id="KW-0963">Cytoplasm</keyword>
<dbReference type="NCBIfam" id="TIGR00082">
    <property type="entry name" value="rbfA"/>
    <property type="match status" value="1"/>
</dbReference>
<dbReference type="GO" id="GO:0043024">
    <property type="term" value="F:ribosomal small subunit binding"/>
    <property type="evidence" value="ECO:0007669"/>
    <property type="project" value="TreeGrafter"/>
</dbReference>
<sequence length="119" mass="13512">MVKAFKRSDRVASELKRQLSIILQKEVNTRDLGMVVVTDLQISPDLIYAKAFVSFLTTAQANELTPQEKIASLTKQVPYIRSLIAKAVKLRVVPEIKFIYDDSADKYDQINQVLNSIKK</sequence>
<dbReference type="Pfam" id="PF02033">
    <property type="entry name" value="RBFA"/>
    <property type="match status" value="1"/>
</dbReference>
<comment type="caution">
    <text evidence="3">The sequence shown here is derived from an EMBL/GenBank/DDBJ whole genome shotgun (WGS) entry which is preliminary data.</text>
</comment>
<dbReference type="HAMAP" id="MF_00003">
    <property type="entry name" value="RbfA"/>
    <property type="match status" value="1"/>
</dbReference>
<comment type="function">
    <text evidence="2">One of several proteins that assist in the late maturation steps of the functional core of the 30S ribosomal subunit. Associates with free 30S ribosomal subunits (but not with 30S subunits that are part of 70S ribosomes or polysomes). Required for efficient processing of 16S rRNA. May interact with the 5'-terminal helix region of 16S rRNA.</text>
</comment>
<keyword evidence="1 2" id="KW-0690">Ribosome biogenesis</keyword>
<dbReference type="Proteomes" id="UP000266258">
    <property type="component" value="Unassembled WGS sequence"/>
</dbReference>
<dbReference type="AlphaFoldDB" id="A0A3A1Y6S4"/>
<comment type="similarity">
    <text evidence="2">Belongs to the RbfA family.</text>
</comment>
<gene>
    <name evidence="2 3" type="primary">rbfA</name>
    <name evidence="3" type="ORF">CJP74_03225</name>
</gene>
<dbReference type="SUPFAM" id="SSF89919">
    <property type="entry name" value="Ribosome-binding factor A, RbfA"/>
    <property type="match status" value="1"/>
</dbReference>
<organism evidence="3 4">
    <name type="scientific">Psittacicella melopsittaci</name>
    <dbReference type="NCBI Taxonomy" id="2028576"/>
    <lineage>
        <taxon>Bacteria</taxon>
        <taxon>Pseudomonadati</taxon>
        <taxon>Pseudomonadota</taxon>
        <taxon>Gammaproteobacteria</taxon>
        <taxon>Pasteurellales</taxon>
        <taxon>Psittacicellaceae</taxon>
        <taxon>Psittacicella</taxon>
    </lineage>
</organism>
<dbReference type="GO" id="GO:0005829">
    <property type="term" value="C:cytosol"/>
    <property type="evidence" value="ECO:0007669"/>
    <property type="project" value="TreeGrafter"/>
</dbReference>
<dbReference type="OrthoDB" id="307788at2"/>
<dbReference type="GO" id="GO:0030490">
    <property type="term" value="P:maturation of SSU-rRNA"/>
    <property type="evidence" value="ECO:0007669"/>
    <property type="project" value="UniProtKB-UniRule"/>
</dbReference>
<dbReference type="InterPro" id="IPR000238">
    <property type="entry name" value="RbfA"/>
</dbReference>
<protein>
    <recommendedName>
        <fullName evidence="2">Ribosome-binding factor A</fullName>
    </recommendedName>
</protein>
<reference evidence="3 4" key="1">
    <citation type="submission" date="2017-08" db="EMBL/GenBank/DDBJ databases">
        <title>Reclassification of Bisgaard taxon 37 and 44.</title>
        <authorList>
            <person name="Christensen H."/>
        </authorList>
    </citation>
    <scope>NUCLEOTIDE SEQUENCE [LARGE SCALE GENOMIC DNA]</scope>
    <source>
        <strain evidence="3 4">B96_4</strain>
    </source>
</reference>
<dbReference type="PANTHER" id="PTHR33515">
    <property type="entry name" value="RIBOSOME-BINDING FACTOR A, CHLOROPLASTIC-RELATED"/>
    <property type="match status" value="1"/>
</dbReference>
<proteinExistence type="inferred from homology"/>
<evidence type="ECO:0000313" key="4">
    <source>
        <dbReference type="Proteomes" id="UP000266258"/>
    </source>
</evidence>
<evidence type="ECO:0000256" key="1">
    <source>
        <dbReference type="ARBA" id="ARBA00022517"/>
    </source>
</evidence>
<dbReference type="EMBL" id="NRJH01000023">
    <property type="protein sequence ID" value="RIY33006.1"/>
    <property type="molecule type" value="Genomic_DNA"/>
</dbReference>
<evidence type="ECO:0000256" key="2">
    <source>
        <dbReference type="HAMAP-Rule" id="MF_00003"/>
    </source>
</evidence>
<comment type="subcellular location">
    <subcellularLocation>
        <location evidence="2">Cytoplasm</location>
    </subcellularLocation>
</comment>
<dbReference type="InterPro" id="IPR020053">
    <property type="entry name" value="Ribosome-bd_factorA_CS"/>
</dbReference>
<dbReference type="InterPro" id="IPR015946">
    <property type="entry name" value="KH_dom-like_a/b"/>
</dbReference>
<evidence type="ECO:0000313" key="3">
    <source>
        <dbReference type="EMBL" id="RIY33006.1"/>
    </source>
</evidence>
<dbReference type="InterPro" id="IPR023799">
    <property type="entry name" value="RbfA_dom_sf"/>
</dbReference>
<dbReference type="RefSeq" id="WP_119496831.1">
    <property type="nucleotide sequence ID" value="NZ_NRJH01000023.1"/>
</dbReference>
<name>A0A3A1Y6S4_9GAMM</name>
<dbReference type="PROSITE" id="PS01319">
    <property type="entry name" value="RBFA"/>
    <property type="match status" value="1"/>
</dbReference>
<comment type="subunit">
    <text evidence="2">Monomer. Binds 30S ribosomal subunits, but not 50S ribosomal subunits or 70S ribosomes.</text>
</comment>